<proteinExistence type="predicted"/>
<accession>A0A1M5LA40</accession>
<protein>
    <recommendedName>
        <fullName evidence="1">DUF4340 domain-containing protein</fullName>
    </recommendedName>
</protein>
<dbReference type="Pfam" id="PF14238">
    <property type="entry name" value="DUF4340"/>
    <property type="match status" value="1"/>
</dbReference>
<dbReference type="OrthoDB" id="6384455at2"/>
<dbReference type="Proteomes" id="UP000184520">
    <property type="component" value="Unassembled WGS sequence"/>
</dbReference>
<keyword evidence="3" id="KW-1185">Reference proteome</keyword>
<feature type="domain" description="DUF4340" evidence="1">
    <location>
        <begin position="74"/>
        <end position="254"/>
    </location>
</feature>
<gene>
    <name evidence="2" type="ORF">SAMN05216361_2578</name>
</gene>
<name>A0A1M5LA40_9ALTE</name>
<sequence length="330" mass="36165">MKRIVVLSVLVILSLGGAYYLTMYRGQADSAPAHVLLGGLEENASALTAVTIENAEGVVFSARREQNQWFATHLDSMLTFPVDMTALADFVSELTQATVLEGKTAKASQYSRLGVEPVTQPGSQGTLITLASATQQWRVLLGNLASSGMGRYVREPSQQRSYLIDKPLALPVGNADWLTKQLITVSVNTLSEVIVDGQEPFTLFNNSENGEWQLFDVAASELAYPGILSQTLNDIVNVNYDDMRARMPEEALDEPLQSITLNGNKQTLTIHVFAKQQDASGYLVSIAHEADGETPWTPEGIENWVFELTDFQARGLLTLRSDLIRSPEAE</sequence>
<dbReference type="STRING" id="634436.SAMN05216361_2578"/>
<evidence type="ECO:0000313" key="3">
    <source>
        <dbReference type="Proteomes" id="UP000184520"/>
    </source>
</evidence>
<reference evidence="3" key="1">
    <citation type="submission" date="2016-11" db="EMBL/GenBank/DDBJ databases">
        <authorList>
            <person name="Varghese N."/>
            <person name="Submissions S."/>
        </authorList>
    </citation>
    <scope>NUCLEOTIDE SEQUENCE [LARGE SCALE GENOMIC DNA]</scope>
    <source>
        <strain evidence="3">CGMCC 1.8995</strain>
    </source>
</reference>
<organism evidence="2 3">
    <name type="scientific">Marisediminitalea aggregata</name>
    <dbReference type="NCBI Taxonomy" id="634436"/>
    <lineage>
        <taxon>Bacteria</taxon>
        <taxon>Pseudomonadati</taxon>
        <taxon>Pseudomonadota</taxon>
        <taxon>Gammaproteobacteria</taxon>
        <taxon>Alteromonadales</taxon>
        <taxon>Alteromonadaceae</taxon>
        <taxon>Marisediminitalea</taxon>
    </lineage>
</organism>
<dbReference type="AlphaFoldDB" id="A0A1M5LA40"/>
<dbReference type="InterPro" id="IPR025641">
    <property type="entry name" value="DUF4340"/>
</dbReference>
<dbReference type="EMBL" id="FQWD01000004">
    <property type="protein sequence ID" value="SHG61579.1"/>
    <property type="molecule type" value="Genomic_DNA"/>
</dbReference>
<evidence type="ECO:0000313" key="2">
    <source>
        <dbReference type="EMBL" id="SHG61579.1"/>
    </source>
</evidence>
<dbReference type="RefSeq" id="WP_073323050.1">
    <property type="nucleotide sequence ID" value="NZ_FQWD01000004.1"/>
</dbReference>
<evidence type="ECO:0000259" key="1">
    <source>
        <dbReference type="Pfam" id="PF14238"/>
    </source>
</evidence>